<accession>A0AAN6DQI1</accession>
<organism evidence="2 3">
    <name type="scientific">Exophiala viscosa</name>
    <dbReference type="NCBI Taxonomy" id="2486360"/>
    <lineage>
        <taxon>Eukaryota</taxon>
        <taxon>Fungi</taxon>
        <taxon>Dikarya</taxon>
        <taxon>Ascomycota</taxon>
        <taxon>Pezizomycotina</taxon>
        <taxon>Eurotiomycetes</taxon>
        <taxon>Chaetothyriomycetidae</taxon>
        <taxon>Chaetothyriales</taxon>
        <taxon>Herpotrichiellaceae</taxon>
        <taxon>Exophiala</taxon>
    </lineage>
</organism>
<evidence type="ECO:0000313" key="3">
    <source>
        <dbReference type="Proteomes" id="UP001203852"/>
    </source>
</evidence>
<feature type="region of interest" description="Disordered" evidence="1">
    <location>
        <begin position="46"/>
        <end position="67"/>
    </location>
</feature>
<comment type="caution">
    <text evidence="2">The sequence shown here is derived from an EMBL/GenBank/DDBJ whole genome shotgun (WGS) entry which is preliminary data.</text>
</comment>
<keyword evidence="3" id="KW-1185">Reference proteome</keyword>
<dbReference type="AlphaFoldDB" id="A0AAN6DQI1"/>
<evidence type="ECO:0000313" key="2">
    <source>
        <dbReference type="EMBL" id="KAI1609392.1"/>
    </source>
</evidence>
<sequence>MLRLSRSIKQTQSLISLQPSRSLSISSIRMSDKIPLDANKGSVGKEFQPEGKVGSTAQQVGGPFDKDGAIGSQFKKEGAIGGTGQAAAEQIQGDKKPLFDKDGAIGKQFKAEGAIGSVGQAVGGPFAADGAVGKNFNPEGAVGGAIHDNLGTGKK</sequence>
<dbReference type="Proteomes" id="UP001203852">
    <property type="component" value="Unassembled WGS sequence"/>
</dbReference>
<proteinExistence type="predicted"/>
<gene>
    <name evidence="2" type="ORF">EDD36DRAFT_468329</name>
</gene>
<name>A0AAN6DQI1_9EURO</name>
<evidence type="ECO:0000256" key="1">
    <source>
        <dbReference type="SAM" id="MobiDB-lite"/>
    </source>
</evidence>
<protein>
    <submittedName>
        <fullName evidence="2">Uncharacterized protein</fullName>
    </submittedName>
</protein>
<dbReference type="EMBL" id="MU404360">
    <property type="protein sequence ID" value="KAI1609392.1"/>
    <property type="molecule type" value="Genomic_DNA"/>
</dbReference>
<reference evidence="2" key="1">
    <citation type="journal article" date="2022" name="bioRxiv">
        <title>Deciphering the potential niche of two novel black yeast fungi from a biological soil crust based on their genomes, phenotypes, and melanin regulation.</title>
        <authorList>
            <consortium name="DOE Joint Genome Institute"/>
            <person name="Carr E.C."/>
            <person name="Barton Q."/>
            <person name="Grambo S."/>
            <person name="Sullivan M."/>
            <person name="Renfro C.M."/>
            <person name="Kuo A."/>
            <person name="Pangilinan J."/>
            <person name="Lipzen A."/>
            <person name="Keymanesh K."/>
            <person name="Savage E."/>
            <person name="Barry K."/>
            <person name="Grigoriev I.V."/>
            <person name="Riekhof W.R."/>
            <person name="Harris S.S."/>
        </authorList>
    </citation>
    <scope>NUCLEOTIDE SEQUENCE</scope>
    <source>
        <strain evidence="2">JF 03-4F</strain>
    </source>
</reference>